<evidence type="ECO:0000256" key="1">
    <source>
        <dbReference type="ARBA" id="ARBA00004496"/>
    </source>
</evidence>
<dbReference type="SUPFAM" id="SSF56672">
    <property type="entry name" value="DNA/RNA polymerases"/>
    <property type="match status" value="1"/>
</dbReference>
<comment type="function">
    <text evidence="16">Poorly processive, error-prone DNA polymerase involved in untargeted mutagenesis. Copies undamaged DNA at stalled replication forks, which arise in vivo from mismatched or misaligned primer ends. These misaligned primers can be extended by PolIV. Exhibits no 3'-5' exonuclease (proofreading) activity. May be involved in translesional synthesis, in conjunction with the beta clamp from PolIII.</text>
</comment>
<keyword evidence="9 16" id="KW-0479">Metal-binding</keyword>
<dbReference type="InterPro" id="IPR017961">
    <property type="entry name" value="DNA_pol_Y-fam_little_finger"/>
</dbReference>
<evidence type="ECO:0000256" key="7">
    <source>
        <dbReference type="ARBA" id="ARBA00022695"/>
    </source>
</evidence>
<dbReference type="InterPro" id="IPR053848">
    <property type="entry name" value="IMS_HHH_1"/>
</dbReference>
<evidence type="ECO:0000256" key="11">
    <source>
        <dbReference type="ARBA" id="ARBA00022842"/>
    </source>
</evidence>
<dbReference type="Pfam" id="PF21999">
    <property type="entry name" value="IMS_HHH_1"/>
    <property type="match status" value="1"/>
</dbReference>
<dbReference type="PANTHER" id="PTHR11076:SF33">
    <property type="entry name" value="DNA POLYMERASE KAPPA"/>
    <property type="match status" value="1"/>
</dbReference>
<evidence type="ECO:0000256" key="12">
    <source>
        <dbReference type="ARBA" id="ARBA00022932"/>
    </source>
</evidence>
<comment type="caution">
    <text evidence="18">The sequence shown here is derived from an EMBL/GenBank/DDBJ whole genome shotgun (WGS) entry which is preliminary data.</text>
</comment>
<dbReference type="GO" id="GO:0006281">
    <property type="term" value="P:DNA repair"/>
    <property type="evidence" value="ECO:0007669"/>
    <property type="project" value="UniProtKB-UniRule"/>
</dbReference>
<evidence type="ECO:0000256" key="2">
    <source>
        <dbReference type="ARBA" id="ARBA00010945"/>
    </source>
</evidence>
<dbReference type="PANTHER" id="PTHR11076">
    <property type="entry name" value="DNA REPAIR POLYMERASE UMUC / TRANSFERASE FAMILY MEMBER"/>
    <property type="match status" value="1"/>
</dbReference>
<evidence type="ECO:0000256" key="13">
    <source>
        <dbReference type="ARBA" id="ARBA00023125"/>
    </source>
</evidence>
<dbReference type="CDD" id="cd03586">
    <property type="entry name" value="PolY_Pol_IV_kappa"/>
    <property type="match status" value="1"/>
</dbReference>
<feature type="site" description="Substrate discrimination" evidence="16">
    <location>
        <position position="14"/>
    </location>
</feature>
<keyword evidence="5 16" id="KW-0963">Cytoplasm</keyword>
<evidence type="ECO:0000256" key="5">
    <source>
        <dbReference type="ARBA" id="ARBA00022490"/>
    </source>
</evidence>
<keyword evidence="13 16" id="KW-0238">DNA-binding</keyword>
<protein>
    <recommendedName>
        <fullName evidence="16">DNA polymerase IV</fullName>
        <shortName evidence="16">Pol IV</shortName>
        <ecNumber evidence="16">2.7.7.7</ecNumber>
    </recommendedName>
</protein>
<dbReference type="Gene3D" id="3.30.1490.100">
    <property type="entry name" value="DNA polymerase, Y-family, little finger domain"/>
    <property type="match status" value="1"/>
</dbReference>
<comment type="cofactor">
    <cofactor evidence="16">
        <name>Mg(2+)</name>
        <dbReference type="ChEBI" id="CHEBI:18420"/>
    </cofactor>
    <text evidence="16">Binds 2 magnesium ions per subunit.</text>
</comment>
<evidence type="ECO:0000256" key="6">
    <source>
        <dbReference type="ARBA" id="ARBA00022679"/>
    </source>
</evidence>
<evidence type="ECO:0000256" key="3">
    <source>
        <dbReference type="ARBA" id="ARBA00011245"/>
    </source>
</evidence>
<dbReference type="InterPro" id="IPR036775">
    <property type="entry name" value="DNA_pol_Y-fam_lit_finger_sf"/>
</dbReference>
<keyword evidence="4 16" id="KW-0515">Mutator protein</keyword>
<dbReference type="GO" id="GO:0042276">
    <property type="term" value="P:error-prone translesion synthesis"/>
    <property type="evidence" value="ECO:0007669"/>
    <property type="project" value="TreeGrafter"/>
</dbReference>
<dbReference type="FunFam" id="3.30.1490.100:FF:000004">
    <property type="entry name" value="DNA polymerase IV"/>
    <property type="match status" value="1"/>
</dbReference>
<evidence type="ECO:0000259" key="17">
    <source>
        <dbReference type="PROSITE" id="PS50173"/>
    </source>
</evidence>
<feature type="domain" description="UmuC" evidence="17">
    <location>
        <begin position="5"/>
        <end position="185"/>
    </location>
</feature>
<dbReference type="Gene3D" id="1.10.150.20">
    <property type="entry name" value="5' to 3' exonuclease, C-terminal subdomain"/>
    <property type="match status" value="1"/>
</dbReference>
<gene>
    <name evidence="16" type="primary">dinB</name>
    <name evidence="18" type="ORF">E6G99_09825</name>
</gene>
<keyword evidence="12 16" id="KW-0239">DNA-directed DNA polymerase</keyword>
<reference evidence="18 19" key="1">
    <citation type="journal article" date="2019" name="Nat. Microbiol.">
        <title>Mediterranean grassland soil C-N compound turnover is dependent on rainfall and depth, and is mediated by genomically divergent microorganisms.</title>
        <authorList>
            <person name="Diamond S."/>
            <person name="Andeer P.F."/>
            <person name="Li Z."/>
            <person name="Crits-Christoph A."/>
            <person name="Burstein D."/>
            <person name="Anantharaman K."/>
            <person name="Lane K.R."/>
            <person name="Thomas B.C."/>
            <person name="Pan C."/>
            <person name="Northen T.R."/>
            <person name="Banfield J.F."/>
        </authorList>
    </citation>
    <scope>NUCLEOTIDE SEQUENCE [LARGE SCALE GENOMIC DNA]</scope>
    <source>
        <strain evidence="18">NP_2</strain>
    </source>
</reference>
<evidence type="ECO:0000256" key="14">
    <source>
        <dbReference type="ARBA" id="ARBA00023204"/>
    </source>
</evidence>
<organism evidence="18 19">
    <name type="scientific">Candidatus Segetimicrobium genomatis</name>
    <dbReference type="NCBI Taxonomy" id="2569760"/>
    <lineage>
        <taxon>Bacteria</taxon>
        <taxon>Bacillati</taxon>
        <taxon>Candidatus Sysuimicrobiota</taxon>
        <taxon>Candidatus Sysuimicrobiia</taxon>
        <taxon>Candidatus Sysuimicrobiales</taxon>
        <taxon>Candidatus Segetimicrobiaceae</taxon>
        <taxon>Candidatus Segetimicrobium</taxon>
    </lineage>
</organism>
<dbReference type="Gene3D" id="3.40.1170.60">
    <property type="match status" value="1"/>
</dbReference>
<dbReference type="GO" id="GO:0003684">
    <property type="term" value="F:damaged DNA binding"/>
    <property type="evidence" value="ECO:0007669"/>
    <property type="project" value="InterPro"/>
</dbReference>
<dbReference type="GO" id="GO:0009432">
    <property type="term" value="P:SOS response"/>
    <property type="evidence" value="ECO:0007669"/>
    <property type="project" value="TreeGrafter"/>
</dbReference>
<keyword evidence="11 16" id="KW-0460">Magnesium</keyword>
<comment type="subunit">
    <text evidence="3 16">Monomer.</text>
</comment>
<dbReference type="Gene3D" id="3.30.70.270">
    <property type="match status" value="1"/>
</dbReference>
<keyword evidence="14 16" id="KW-0234">DNA repair</keyword>
<dbReference type="InterPro" id="IPR050116">
    <property type="entry name" value="DNA_polymerase-Y"/>
</dbReference>
<dbReference type="NCBIfam" id="NF002883">
    <property type="entry name" value="PRK03352.1"/>
    <property type="match status" value="1"/>
</dbReference>
<dbReference type="InterPro" id="IPR001126">
    <property type="entry name" value="UmuC"/>
</dbReference>
<evidence type="ECO:0000313" key="19">
    <source>
        <dbReference type="Proteomes" id="UP000318661"/>
    </source>
</evidence>
<dbReference type="NCBIfam" id="NF002882">
    <property type="entry name" value="PRK03348.1"/>
    <property type="match status" value="1"/>
</dbReference>
<dbReference type="InterPro" id="IPR022880">
    <property type="entry name" value="DNApol_IV"/>
</dbReference>
<dbReference type="InterPro" id="IPR043128">
    <property type="entry name" value="Rev_trsase/Diguanyl_cyclase"/>
</dbReference>
<sequence>MTRTILHVDMDAFFAAVEQLRRPELRGKPVVVGGSGNPHSRGVVSTASYEARAYGIHSAMPLRTAFNKCPHAVFLPVDFSAYGAASRQIMAILREYSPLVEPLSLDEAFLDVSSRPEVPRALAEEIRRRIKDDTGLTASIGIGPNKLLAKIASGLHKPDAVTEITPDTTTAVLRDLPATVLWGVGPKTAARLEQTLGVRTVGDLQRIPLAQLQELLGPRWGEDLYRTCRGEDDSPIVTDWEPKSLSRETTYQYDTRRRETIIATISALAADVVGDLHDEGYRGRTVTVKIRYRDFRTHTRALTLPEPINDGDAIRQTAVALLDRFALDRPVRLVGVRVSGLVKTGNGKQETGNAEP</sequence>
<keyword evidence="7 16" id="KW-0548">Nucleotidyltransferase</keyword>
<name>A0A537LB88_9BACT</name>
<evidence type="ECO:0000256" key="8">
    <source>
        <dbReference type="ARBA" id="ARBA00022705"/>
    </source>
</evidence>
<dbReference type="Proteomes" id="UP000318661">
    <property type="component" value="Unassembled WGS sequence"/>
</dbReference>
<dbReference type="GO" id="GO:0000287">
    <property type="term" value="F:magnesium ion binding"/>
    <property type="evidence" value="ECO:0007669"/>
    <property type="project" value="UniProtKB-UniRule"/>
</dbReference>
<comment type="catalytic activity">
    <reaction evidence="15 16">
        <text>DNA(n) + a 2'-deoxyribonucleoside 5'-triphosphate = DNA(n+1) + diphosphate</text>
        <dbReference type="Rhea" id="RHEA:22508"/>
        <dbReference type="Rhea" id="RHEA-COMP:17339"/>
        <dbReference type="Rhea" id="RHEA-COMP:17340"/>
        <dbReference type="ChEBI" id="CHEBI:33019"/>
        <dbReference type="ChEBI" id="CHEBI:61560"/>
        <dbReference type="ChEBI" id="CHEBI:173112"/>
        <dbReference type="EC" id="2.7.7.7"/>
    </reaction>
</comment>
<dbReference type="Pfam" id="PF11799">
    <property type="entry name" value="IMS_C"/>
    <property type="match status" value="1"/>
</dbReference>
<dbReference type="FunFam" id="3.40.1170.60:FF:000001">
    <property type="entry name" value="DNA polymerase IV"/>
    <property type="match status" value="1"/>
</dbReference>
<dbReference type="AlphaFoldDB" id="A0A537LB88"/>
<dbReference type="SUPFAM" id="SSF100879">
    <property type="entry name" value="Lesion bypass DNA polymerase (Y-family), little finger domain"/>
    <property type="match status" value="1"/>
</dbReference>
<accession>A0A537LB88</accession>
<dbReference type="EMBL" id="VBAJ01000249">
    <property type="protein sequence ID" value="TMJ05298.1"/>
    <property type="molecule type" value="Genomic_DNA"/>
</dbReference>
<evidence type="ECO:0000256" key="10">
    <source>
        <dbReference type="ARBA" id="ARBA00022763"/>
    </source>
</evidence>
<dbReference type="GO" id="GO:0006261">
    <property type="term" value="P:DNA-templated DNA replication"/>
    <property type="evidence" value="ECO:0007669"/>
    <property type="project" value="UniProtKB-UniRule"/>
</dbReference>
<feature type="active site" evidence="16">
    <location>
        <position position="107"/>
    </location>
</feature>
<keyword evidence="6 16" id="KW-0808">Transferase</keyword>
<evidence type="ECO:0000256" key="16">
    <source>
        <dbReference type="HAMAP-Rule" id="MF_01113"/>
    </source>
</evidence>
<dbReference type="EC" id="2.7.7.7" evidence="16"/>
<feature type="binding site" evidence="16">
    <location>
        <position position="106"/>
    </location>
    <ligand>
        <name>Mg(2+)</name>
        <dbReference type="ChEBI" id="CHEBI:18420"/>
    </ligand>
</feature>
<dbReference type="GO" id="GO:0003887">
    <property type="term" value="F:DNA-directed DNA polymerase activity"/>
    <property type="evidence" value="ECO:0007669"/>
    <property type="project" value="UniProtKB-UniRule"/>
</dbReference>
<dbReference type="Pfam" id="PF00817">
    <property type="entry name" value="IMS"/>
    <property type="match status" value="1"/>
</dbReference>
<dbReference type="HAMAP" id="MF_01113">
    <property type="entry name" value="DNApol_IV"/>
    <property type="match status" value="1"/>
</dbReference>
<evidence type="ECO:0000256" key="15">
    <source>
        <dbReference type="ARBA" id="ARBA00049244"/>
    </source>
</evidence>
<comment type="subcellular location">
    <subcellularLocation>
        <location evidence="1 16">Cytoplasm</location>
    </subcellularLocation>
</comment>
<evidence type="ECO:0000313" key="18">
    <source>
        <dbReference type="EMBL" id="TMJ05298.1"/>
    </source>
</evidence>
<keyword evidence="8 16" id="KW-0235">DNA replication</keyword>
<dbReference type="InterPro" id="IPR043502">
    <property type="entry name" value="DNA/RNA_pol_sf"/>
</dbReference>
<keyword evidence="10 16" id="KW-0227">DNA damage</keyword>
<evidence type="ECO:0000256" key="4">
    <source>
        <dbReference type="ARBA" id="ARBA00022457"/>
    </source>
</evidence>
<dbReference type="NCBIfam" id="NF002677">
    <property type="entry name" value="PRK02406.1"/>
    <property type="match status" value="1"/>
</dbReference>
<feature type="binding site" evidence="16">
    <location>
        <position position="9"/>
    </location>
    <ligand>
        <name>Mg(2+)</name>
        <dbReference type="ChEBI" id="CHEBI:18420"/>
    </ligand>
</feature>
<dbReference type="PROSITE" id="PS50173">
    <property type="entry name" value="UMUC"/>
    <property type="match status" value="1"/>
</dbReference>
<proteinExistence type="inferred from homology"/>
<dbReference type="GO" id="GO:0005829">
    <property type="term" value="C:cytosol"/>
    <property type="evidence" value="ECO:0007669"/>
    <property type="project" value="TreeGrafter"/>
</dbReference>
<comment type="similarity">
    <text evidence="2 16">Belongs to the DNA polymerase type-Y family.</text>
</comment>
<evidence type="ECO:0000256" key="9">
    <source>
        <dbReference type="ARBA" id="ARBA00022723"/>
    </source>
</evidence>